<dbReference type="EMBL" id="CAUJNA010003553">
    <property type="protein sequence ID" value="CAJ1404735.1"/>
    <property type="molecule type" value="Genomic_DNA"/>
</dbReference>
<evidence type="ECO:0000313" key="1">
    <source>
        <dbReference type="EMBL" id="CAJ1404735.1"/>
    </source>
</evidence>
<proteinExistence type="predicted"/>
<accession>A0AA36NA37</accession>
<organism evidence="1 2">
    <name type="scientific">Effrenium voratum</name>
    <dbReference type="NCBI Taxonomy" id="2562239"/>
    <lineage>
        <taxon>Eukaryota</taxon>
        <taxon>Sar</taxon>
        <taxon>Alveolata</taxon>
        <taxon>Dinophyceae</taxon>
        <taxon>Suessiales</taxon>
        <taxon>Symbiodiniaceae</taxon>
        <taxon>Effrenium</taxon>
    </lineage>
</organism>
<comment type="caution">
    <text evidence="1">The sequence shown here is derived from an EMBL/GenBank/DDBJ whole genome shotgun (WGS) entry which is preliminary data.</text>
</comment>
<keyword evidence="2" id="KW-1185">Reference proteome</keyword>
<gene>
    <name evidence="1" type="ORF">EVOR1521_LOCUS27125</name>
</gene>
<name>A0AA36NA37_9DINO</name>
<reference evidence="1" key="1">
    <citation type="submission" date="2023-08" db="EMBL/GenBank/DDBJ databases">
        <authorList>
            <person name="Chen Y."/>
            <person name="Shah S."/>
            <person name="Dougan E. K."/>
            <person name="Thang M."/>
            <person name="Chan C."/>
        </authorList>
    </citation>
    <scope>NUCLEOTIDE SEQUENCE</scope>
</reference>
<dbReference type="Proteomes" id="UP001178507">
    <property type="component" value="Unassembled WGS sequence"/>
</dbReference>
<protein>
    <submittedName>
        <fullName evidence="1">Uncharacterized protein</fullName>
    </submittedName>
</protein>
<sequence>MEMLQKLLAVGLVTVISTEDAFHLSLAFVLGMAATIAMVQPYIQPQMNELHFFSLLCLAAAAVGFAGAGNPKAQFPHWLWLSRVSVLLPFLLAAGQALRPDSCEALAMRLFQEARQQLEVLQKGQEVELVVKTVSFICEQAQMEEVKKPARRDLGERRGEVLPFPDSCDELKTGWYKVNKSGLQLPDCTIGAGTDVQVEMDGPWVVRGNLTVRGNVTFQSNGPPDKLAEACLQVMDRLTVSGKLVMKRCKNFAVDGHGGCLKATSLSMEDRGFCSWRSAHRRELGGARRWAACTKGGRRDALHQVPHMVQACTWRMI</sequence>
<evidence type="ECO:0000313" key="2">
    <source>
        <dbReference type="Proteomes" id="UP001178507"/>
    </source>
</evidence>
<dbReference type="AlphaFoldDB" id="A0AA36NA37"/>